<accession>A0ABP8BKY9</accession>
<name>A0ABP8BKY9_9ACTN</name>
<evidence type="ECO:0000313" key="2">
    <source>
        <dbReference type="Proteomes" id="UP001501251"/>
    </source>
</evidence>
<comment type="caution">
    <text evidence="1">The sequence shown here is derived from an EMBL/GenBank/DDBJ whole genome shotgun (WGS) entry which is preliminary data.</text>
</comment>
<dbReference type="RefSeq" id="WP_344923180.1">
    <property type="nucleotide sequence ID" value="NZ_BAABAQ010000020.1"/>
</dbReference>
<proteinExistence type="predicted"/>
<evidence type="ECO:0000313" key="1">
    <source>
        <dbReference type="EMBL" id="GAA4209452.1"/>
    </source>
</evidence>
<organism evidence="1 2">
    <name type="scientific">Streptosporangium oxazolinicum</name>
    <dbReference type="NCBI Taxonomy" id="909287"/>
    <lineage>
        <taxon>Bacteria</taxon>
        <taxon>Bacillati</taxon>
        <taxon>Actinomycetota</taxon>
        <taxon>Actinomycetes</taxon>
        <taxon>Streptosporangiales</taxon>
        <taxon>Streptosporangiaceae</taxon>
        <taxon>Streptosporangium</taxon>
    </lineage>
</organism>
<dbReference type="EMBL" id="BAABAQ010000020">
    <property type="protein sequence ID" value="GAA4209452.1"/>
    <property type="molecule type" value="Genomic_DNA"/>
</dbReference>
<protein>
    <submittedName>
        <fullName evidence="1">Uncharacterized protein</fullName>
    </submittedName>
</protein>
<sequence length="185" mass="19483">MSAALGRTDGSRVFLAGRVLEAIAGKLIARGQAALNATGEHDVPVLPVGDRQSGYLGRHRMGRVLMADGKVTVSLEADHPAAVAWALGRDHYRAHVITYQALAPSLVEQLKAHAKTTGEPVDKNGEIVPGLTIRTGQPTPTKELDAEFMEQLLADEQIDALVEALLSGRATLPGLPAPILEGSSS</sequence>
<keyword evidence="2" id="KW-1185">Reference proteome</keyword>
<dbReference type="Proteomes" id="UP001501251">
    <property type="component" value="Unassembled WGS sequence"/>
</dbReference>
<reference evidence="2" key="1">
    <citation type="journal article" date="2019" name="Int. J. Syst. Evol. Microbiol.">
        <title>The Global Catalogue of Microorganisms (GCM) 10K type strain sequencing project: providing services to taxonomists for standard genome sequencing and annotation.</title>
        <authorList>
            <consortium name="The Broad Institute Genomics Platform"/>
            <consortium name="The Broad Institute Genome Sequencing Center for Infectious Disease"/>
            <person name="Wu L."/>
            <person name="Ma J."/>
        </authorList>
    </citation>
    <scope>NUCLEOTIDE SEQUENCE [LARGE SCALE GENOMIC DNA]</scope>
    <source>
        <strain evidence="2">JCM 17388</strain>
    </source>
</reference>
<gene>
    <name evidence="1" type="ORF">GCM10022252_76020</name>
</gene>